<evidence type="ECO:0000313" key="5">
    <source>
        <dbReference type="Proteomes" id="UP000011988"/>
    </source>
</evidence>
<dbReference type="EMBL" id="ANIK01000028">
    <property type="protein sequence ID" value="EMJ96136.1"/>
    <property type="molecule type" value="Genomic_DNA"/>
</dbReference>
<protein>
    <submittedName>
        <fullName evidence="4">Ankyrin repeat protein</fullName>
    </submittedName>
</protein>
<dbReference type="PROSITE" id="PS50297">
    <property type="entry name" value="ANK_REP_REGION"/>
    <property type="match status" value="4"/>
</dbReference>
<keyword evidence="1" id="KW-0677">Repeat</keyword>
<dbReference type="GO" id="GO:0085020">
    <property type="term" value="P:protein K6-linked ubiquitination"/>
    <property type="evidence" value="ECO:0007669"/>
    <property type="project" value="TreeGrafter"/>
</dbReference>
<gene>
    <name evidence="4" type="ORF">LEP1GSC194_0359</name>
</gene>
<dbReference type="Pfam" id="PF12796">
    <property type="entry name" value="Ank_2"/>
    <property type="match status" value="1"/>
</dbReference>
<dbReference type="RefSeq" id="WP_020772896.1">
    <property type="nucleotide sequence ID" value="NZ_ANIK01000028.1"/>
</dbReference>
<keyword evidence="2 3" id="KW-0040">ANK repeat</keyword>
<feature type="repeat" description="ANK" evidence="3">
    <location>
        <begin position="115"/>
        <end position="147"/>
    </location>
</feature>
<dbReference type="InterPro" id="IPR036770">
    <property type="entry name" value="Ankyrin_rpt-contain_sf"/>
</dbReference>
<dbReference type="PROSITE" id="PS50088">
    <property type="entry name" value="ANK_REPEAT"/>
    <property type="match status" value="4"/>
</dbReference>
<evidence type="ECO:0000256" key="1">
    <source>
        <dbReference type="ARBA" id="ARBA00022737"/>
    </source>
</evidence>
<dbReference type="AlphaFoldDB" id="M6D0A2"/>
<dbReference type="Pfam" id="PF13857">
    <property type="entry name" value="Ank_5"/>
    <property type="match status" value="1"/>
</dbReference>
<dbReference type="GO" id="GO:0004842">
    <property type="term" value="F:ubiquitin-protein transferase activity"/>
    <property type="evidence" value="ECO:0007669"/>
    <property type="project" value="TreeGrafter"/>
</dbReference>
<feature type="repeat" description="ANK" evidence="3">
    <location>
        <begin position="47"/>
        <end position="79"/>
    </location>
</feature>
<dbReference type="InterPro" id="IPR002110">
    <property type="entry name" value="Ankyrin_rpt"/>
</dbReference>
<feature type="repeat" description="ANK" evidence="3">
    <location>
        <begin position="148"/>
        <end position="180"/>
    </location>
</feature>
<dbReference type="OrthoDB" id="7543342at2"/>
<comment type="caution">
    <text evidence="4">The sequence shown here is derived from an EMBL/GenBank/DDBJ whole genome shotgun (WGS) entry which is preliminary data.</text>
</comment>
<organism evidence="4 5">
    <name type="scientific">Leptospira alstonii serovar Sichuan str. 79601</name>
    <dbReference type="NCBI Taxonomy" id="1218565"/>
    <lineage>
        <taxon>Bacteria</taxon>
        <taxon>Pseudomonadati</taxon>
        <taxon>Spirochaetota</taxon>
        <taxon>Spirochaetia</taxon>
        <taxon>Leptospirales</taxon>
        <taxon>Leptospiraceae</taxon>
        <taxon>Leptospira</taxon>
    </lineage>
</organism>
<accession>M6D0A2</accession>
<dbReference type="Pfam" id="PF00023">
    <property type="entry name" value="Ank"/>
    <property type="match status" value="1"/>
</dbReference>
<evidence type="ECO:0000313" key="4">
    <source>
        <dbReference type="EMBL" id="EMJ96136.1"/>
    </source>
</evidence>
<dbReference type="Proteomes" id="UP000011988">
    <property type="component" value="Unassembled WGS sequence"/>
</dbReference>
<evidence type="ECO:0000256" key="2">
    <source>
        <dbReference type="ARBA" id="ARBA00023043"/>
    </source>
</evidence>
<dbReference type="Gene3D" id="1.25.40.20">
    <property type="entry name" value="Ankyrin repeat-containing domain"/>
    <property type="match status" value="1"/>
</dbReference>
<sequence length="425" mass="48438">MESNLLNSRLLKEANQYQPNLQKIQSYLEQGADINCRSGQTGGRDNWGNTPLHIAVKEARFPIIDFLLDRGADIHSKNTEGYTPVFKIPWGRKEGLEILQLLQKRGANLRDASNTGVSLLHYAALNDNVPIIQYLLQNNLDPNSLTEERETPLHWASHENCVKSTKVLLAAGCKVNLQNAEGRTVLHEAAERDSQELIQVFLESGADTEINDENGDKPINLAKKERTKNLLTGKSLSKEDPQLQSIIQHFLLHQKENLGSLRKEIRDNICTAFSKIDRTDLIRSVSERLPILKEKWQTSFPDVTTILLEWAGNTQSPFSGYAYARGYEQFEALGKDKIHFENEHLKFEDFENGIDFTEAFQGIDSILESCNSKEYPIIQKIYNSFLTVLLNEVFSETFRAESESDDDWFIFGSEHDQDPFLIFQC</sequence>
<proteinExistence type="predicted"/>
<feature type="repeat" description="ANK" evidence="3">
    <location>
        <begin position="181"/>
        <end position="213"/>
    </location>
</feature>
<dbReference type="SUPFAM" id="SSF48403">
    <property type="entry name" value="Ankyrin repeat"/>
    <property type="match status" value="1"/>
</dbReference>
<reference evidence="4 5" key="1">
    <citation type="submission" date="2013-01" db="EMBL/GenBank/DDBJ databases">
        <authorList>
            <person name="Harkins D.M."/>
            <person name="Durkin A.S."/>
            <person name="Brinkac L.M."/>
            <person name="Haft D.H."/>
            <person name="Selengut J.D."/>
            <person name="Sanka R."/>
            <person name="DePew J."/>
            <person name="Purushe J."/>
            <person name="Galloway R.L."/>
            <person name="Vinetz J.M."/>
            <person name="Sutton G.G."/>
            <person name="Nierman W.C."/>
            <person name="Fouts D.E."/>
        </authorList>
    </citation>
    <scope>NUCLEOTIDE SEQUENCE [LARGE SCALE GENOMIC DNA]</scope>
    <source>
        <strain evidence="4 5">79601</strain>
    </source>
</reference>
<dbReference type="PATRIC" id="fig|1218565.3.peg.1346"/>
<name>M6D0A2_9LEPT</name>
<evidence type="ECO:0000256" key="3">
    <source>
        <dbReference type="PROSITE-ProRule" id="PRU00023"/>
    </source>
</evidence>
<dbReference type="SMART" id="SM00248">
    <property type="entry name" value="ANK"/>
    <property type="match status" value="4"/>
</dbReference>
<dbReference type="PANTHER" id="PTHR24171">
    <property type="entry name" value="ANKYRIN REPEAT DOMAIN-CONTAINING PROTEIN 39-RELATED"/>
    <property type="match status" value="1"/>
</dbReference>